<protein>
    <submittedName>
        <fullName evidence="1">Uncharacterized protein</fullName>
    </submittedName>
</protein>
<evidence type="ECO:0000313" key="1">
    <source>
        <dbReference type="EMBL" id="GAG51095.1"/>
    </source>
</evidence>
<reference evidence="1" key="1">
    <citation type="journal article" date="2014" name="Front. Microbiol.">
        <title>High frequency of phylogenetically diverse reductive dehalogenase-homologous genes in deep subseafloor sedimentary metagenomes.</title>
        <authorList>
            <person name="Kawai M."/>
            <person name="Futagami T."/>
            <person name="Toyoda A."/>
            <person name="Takaki Y."/>
            <person name="Nishi S."/>
            <person name="Hori S."/>
            <person name="Arai W."/>
            <person name="Tsubouchi T."/>
            <person name="Morono Y."/>
            <person name="Uchiyama I."/>
            <person name="Ito T."/>
            <person name="Fujiyama A."/>
            <person name="Inagaki F."/>
            <person name="Takami H."/>
        </authorList>
    </citation>
    <scope>NUCLEOTIDE SEQUENCE</scope>
    <source>
        <strain evidence="1">Expedition CK06-06</strain>
    </source>
</reference>
<proteinExistence type="predicted"/>
<comment type="caution">
    <text evidence="1">The sequence shown here is derived from an EMBL/GenBank/DDBJ whole genome shotgun (WGS) entry which is preliminary data.</text>
</comment>
<name>X0Y5Q3_9ZZZZ</name>
<dbReference type="EMBL" id="BARS01050744">
    <property type="protein sequence ID" value="GAG51095.1"/>
    <property type="molecule type" value="Genomic_DNA"/>
</dbReference>
<organism evidence="1">
    <name type="scientific">marine sediment metagenome</name>
    <dbReference type="NCBI Taxonomy" id="412755"/>
    <lineage>
        <taxon>unclassified sequences</taxon>
        <taxon>metagenomes</taxon>
        <taxon>ecological metagenomes</taxon>
    </lineage>
</organism>
<sequence length="212" mass="22419">MTRFQQRCNELLEHTDLDANELSVGDIIRNINPECKHFKSKGKVVGVKKLLGDTGVSGKLIRYIVLNKGKTFKPGDRLEKTEIQLTKESFAGAGHLALDLIGLIPGVGEIADATNAAWYAGEAAKESDPEEKKSKYLMAALSLVSVIPVLGDAVGKGGKLAAYIAKGAKALKGTGKVGRAVAKGMVKGTKAVRTATKVAGPRVLKAQQAIKK</sequence>
<dbReference type="AlphaFoldDB" id="X0Y5Q3"/>
<gene>
    <name evidence="1" type="ORF">S01H1_75700</name>
</gene>
<feature type="non-terminal residue" evidence="1">
    <location>
        <position position="212"/>
    </location>
</feature>
<accession>X0Y5Q3</accession>
<dbReference type="CDD" id="cd20745">
    <property type="entry name" value="FIX_RhsA_AHH_HNH-like"/>
    <property type="match status" value="1"/>
</dbReference>